<dbReference type="GO" id="GO:0009239">
    <property type="term" value="P:enterobactin biosynthetic process"/>
    <property type="evidence" value="ECO:0007669"/>
    <property type="project" value="TreeGrafter"/>
</dbReference>
<dbReference type="AlphaFoldDB" id="A0A9W4DSB4"/>
<dbReference type="PANTHER" id="PTHR45527:SF1">
    <property type="entry name" value="FATTY ACID SYNTHASE"/>
    <property type="match status" value="1"/>
</dbReference>
<dbReference type="SUPFAM" id="SSF52777">
    <property type="entry name" value="CoA-dependent acyltransferases"/>
    <property type="match status" value="2"/>
</dbReference>
<feature type="domain" description="Condensation" evidence="1">
    <location>
        <begin position="37"/>
        <end position="366"/>
    </location>
</feature>
<dbReference type="Pfam" id="PF00668">
    <property type="entry name" value="Condensation"/>
    <property type="match status" value="1"/>
</dbReference>
<dbReference type="RefSeq" id="WP_251492006.1">
    <property type="nucleotide sequence ID" value="NZ_CAJSLV010000059.1"/>
</dbReference>
<dbReference type="EMBL" id="CAJSLV010000059">
    <property type="protein sequence ID" value="CAG6395102.1"/>
    <property type="molecule type" value="Genomic_DNA"/>
</dbReference>
<dbReference type="Gene3D" id="3.30.559.30">
    <property type="entry name" value="Nonribosomal peptide synthetase, condensation domain"/>
    <property type="match status" value="1"/>
</dbReference>
<sequence>MAEPVPGTILGGARMTDRVVVPFEGAGAGAGGLTWGQRKVWTLMQQAGTSMSMGGAVPVTDGRTVQDLAAELRFFMCRYASMRARIRTGADGGPVQEVAGSGQAVLGIVDSADGADPDLAARELAERWEATPFDHAEEWPIRMAAVRSRGRVTHVVVTISHVATDGGGIAVMLRELGERDPATGQPAGPAPATGPLELAALQGAPSARRQNDVSLRHWERLLRAAGPRRFGPRVDRGEPRYRLGVFTSRALHLASRAVAARTGDSTSSVLLAGYALAVARLTGISPMLIQVVVSNRFRPGLAGVSHPLSVNGLFMVDTADATFDEVVDRTRRASALCSKHAYYDPAALDELRARIDRERGEVVETSCLFNDRRLDLGVEPPGQVPPSAQELADARAVSSLRWGKPFPTYLDKLMVQVGAAGDAVELEIQVDTHHVSADEVHALMLDLEAVVVAAALDPDTPTGLSAAQVEGMLARESS</sequence>
<dbReference type="GO" id="GO:0047527">
    <property type="term" value="F:2,3-dihydroxybenzoate-serine ligase activity"/>
    <property type="evidence" value="ECO:0007669"/>
    <property type="project" value="TreeGrafter"/>
</dbReference>
<protein>
    <submittedName>
        <fullName evidence="2">Condensation domain-containing protein</fullName>
    </submittedName>
</protein>
<accession>A0A9W4DSB4</accession>
<dbReference type="Proteomes" id="UP001152519">
    <property type="component" value="Unassembled WGS sequence"/>
</dbReference>
<evidence type="ECO:0000313" key="3">
    <source>
        <dbReference type="Proteomes" id="UP001152519"/>
    </source>
</evidence>
<dbReference type="GO" id="GO:0043041">
    <property type="term" value="P:amino acid activation for nonribosomal peptide biosynthetic process"/>
    <property type="evidence" value="ECO:0007669"/>
    <property type="project" value="TreeGrafter"/>
</dbReference>
<dbReference type="GO" id="GO:0008610">
    <property type="term" value="P:lipid biosynthetic process"/>
    <property type="evidence" value="ECO:0007669"/>
    <property type="project" value="UniProtKB-ARBA"/>
</dbReference>
<dbReference type="InterPro" id="IPR001242">
    <property type="entry name" value="Condensation_dom"/>
</dbReference>
<gene>
    <name evidence="2" type="ORF">SCOCK_30335</name>
</gene>
<dbReference type="Gene3D" id="3.30.559.10">
    <property type="entry name" value="Chloramphenicol acetyltransferase-like domain"/>
    <property type="match status" value="1"/>
</dbReference>
<dbReference type="GO" id="GO:0009366">
    <property type="term" value="C:enterobactin synthetase complex"/>
    <property type="evidence" value="ECO:0007669"/>
    <property type="project" value="TreeGrafter"/>
</dbReference>
<dbReference type="GO" id="GO:0005829">
    <property type="term" value="C:cytosol"/>
    <property type="evidence" value="ECO:0007669"/>
    <property type="project" value="TreeGrafter"/>
</dbReference>
<evidence type="ECO:0000313" key="2">
    <source>
        <dbReference type="EMBL" id="CAG6395102.1"/>
    </source>
</evidence>
<keyword evidence="3" id="KW-1185">Reference proteome</keyword>
<proteinExistence type="predicted"/>
<comment type="caution">
    <text evidence="2">The sequence shown here is derived from an EMBL/GenBank/DDBJ whole genome shotgun (WGS) entry which is preliminary data.</text>
</comment>
<dbReference type="PANTHER" id="PTHR45527">
    <property type="entry name" value="NONRIBOSOMAL PEPTIDE SYNTHETASE"/>
    <property type="match status" value="1"/>
</dbReference>
<dbReference type="GO" id="GO:0031177">
    <property type="term" value="F:phosphopantetheine binding"/>
    <property type="evidence" value="ECO:0007669"/>
    <property type="project" value="TreeGrafter"/>
</dbReference>
<evidence type="ECO:0000259" key="1">
    <source>
        <dbReference type="Pfam" id="PF00668"/>
    </source>
</evidence>
<organism evidence="2 3">
    <name type="scientific">Actinacidiphila cocklensis</name>
    <dbReference type="NCBI Taxonomy" id="887465"/>
    <lineage>
        <taxon>Bacteria</taxon>
        <taxon>Bacillati</taxon>
        <taxon>Actinomycetota</taxon>
        <taxon>Actinomycetes</taxon>
        <taxon>Kitasatosporales</taxon>
        <taxon>Streptomycetaceae</taxon>
        <taxon>Actinacidiphila</taxon>
    </lineage>
</organism>
<dbReference type="InterPro" id="IPR023213">
    <property type="entry name" value="CAT-like_dom_sf"/>
</dbReference>
<name>A0A9W4DSB4_9ACTN</name>
<reference evidence="2" key="1">
    <citation type="submission" date="2021-05" db="EMBL/GenBank/DDBJ databases">
        <authorList>
            <person name="Arsene-Ploetze F."/>
        </authorList>
    </citation>
    <scope>NUCLEOTIDE SEQUENCE</scope>
    <source>
        <strain evidence="2">DSM 42138</strain>
    </source>
</reference>